<dbReference type="EMBL" id="VJMH01005093">
    <property type="protein sequence ID" value="KAF0701332.1"/>
    <property type="molecule type" value="Genomic_DNA"/>
</dbReference>
<proteinExistence type="predicted"/>
<dbReference type="InterPro" id="IPR011333">
    <property type="entry name" value="SKP1/BTB/POZ_sf"/>
</dbReference>
<sequence>MPSTSSVDLMKLAATALVEATRVAQANAATATAQIEAQASPMGRIGASHVAQVPHLVTLNVSGMLYTTTKETLLSVEGSYFLAMLGSGLETRQLRSLLGP</sequence>
<dbReference type="AlphaFoldDB" id="A0A485KJQ4"/>
<reference evidence="1" key="2">
    <citation type="submission" date="2019-06" db="EMBL/GenBank/DDBJ databases">
        <title>Genomics analysis of Aphanomyces spp. identifies a new class of oomycete effector associated with host adaptation.</title>
        <authorList>
            <person name="Gaulin E."/>
        </authorList>
    </citation>
    <scope>NUCLEOTIDE SEQUENCE</scope>
    <source>
        <strain evidence="1">CBS 578.67</strain>
    </source>
</reference>
<reference evidence="2 3" key="1">
    <citation type="submission" date="2019-03" db="EMBL/GenBank/DDBJ databases">
        <authorList>
            <person name="Gaulin E."/>
            <person name="Dumas B."/>
        </authorList>
    </citation>
    <scope>NUCLEOTIDE SEQUENCE [LARGE SCALE GENOMIC DNA]</scope>
    <source>
        <strain evidence="2">CBS 568.67</strain>
    </source>
</reference>
<organism evidence="2 3">
    <name type="scientific">Aphanomyces stellatus</name>
    <dbReference type="NCBI Taxonomy" id="120398"/>
    <lineage>
        <taxon>Eukaryota</taxon>
        <taxon>Sar</taxon>
        <taxon>Stramenopiles</taxon>
        <taxon>Oomycota</taxon>
        <taxon>Saprolegniomycetes</taxon>
        <taxon>Saprolegniales</taxon>
        <taxon>Verrucalvaceae</taxon>
        <taxon>Aphanomyces</taxon>
    </lineage>
</organism>
<dbReference type="Proteomes" id="UP000332933">
    <property type="component" value="Unassembled WGS sequence"/>
</dbReference>
<dbReference type="EMBL" id="CAADRA010005114">
    <property type="protein sequence ID" value="VFT85071.1"/>
    <property type="molecule type" value="Genomic_DNA"/>
</dbReference>
<gene>
    <name evidence="2" type="primary">Aste57867_8183</name>
    <name evidence="1" type="ORF">As57867_008152</name>
    <name evidence="2" type="ORF">ASTE57867_8183</name>
</gene>
<name>A0A485KJQ4_9STRA</name>
<dbReference type="SUPFAM" id="SSF54695">
    <property type="entry name" value="POZ domain"/>
    <property type="match status" value="1"/>
</dbReference>
<keyword evidence="3" id="KW-1185">Reference proteome</keyword>
<evidence type="ECO:0000313" key="1">
    <source>
        <dbReference type="EMBL" id="KAF0701332.1"/>
    </source>
</evidence>
<evidence type="ECO:0000313" key="3">
    <source>
        <dbReference type="Proteomes" id="UP000332933"/>
    </source>
</evidence>
<dbReference type="Gene3D" id="3.30.710.10">
    <property type="entry name" value="Potassium Channel Kv1.1, Chain A"/>
    <property type="match status" value="1"/>
</dbReference>
<protein>
    <submittedName>
        <fullName evidence="2">Aste57867_8183 protein</fullName>
    </submittedName>
</protein>
<accession>A0A485KJQ4</accession>
<evidence type="ECO:0000313" key="2">
    <source>
        <dbReference type="EMBL" id="VFT85071.1"/>
    </source>
</evidence>
<dbReference type="OrthoDB" id="2414723at2759"/>